<feature type="domain" description="S1 motif" evidence="5">
    <location>
        <begin position="249"/>
        <end position="317"/>
    </location>
</feature>
<proteinExistence type="inferred from homology"/>
<reference evidence="7" key="1">
    <citation type="journal article" date="2019" name="Nat. Commun.">
        <title>Expansion of phycobilisome linker gene families in mesophilic red algae.</title>
        <authorList>
            <person name="Lee J."/>
            <person name="Kim D."/>
            <person name="Bhattacharya D."/>
            <person name="Yoon H.S."/>
        </authorList>
    </citation>
    <scope>NUCLEOTIDE SEQUENCE [LARGE SCALE GENOMIC DNA]</scope>
    <source>
        <strain evidence="7">CCMP 1328</strain>
    </source>
</reference>
<feature type="domain" description="S1 motif" evidence="5">
    <location>
        <begin position="85"/>
        <end position="154"/>
    </location>
</feature>
<dbReference type="PRINTS" id="PR00681">
    <property type="entry name" value="RIBOSOMALS1"/>
</dbReference>
<dbReference type="GO" id="GO:0005840">
    <property type="term" value="C:ribosome"/>
    <property type="evidence" value="ECO:0007669"/>
    <property type="project" value="UniProtKB-KW"/>
</dbReference>
<comment type="caution">
    <text evidence="6">The sequence shown here is derived from an EMBL/GenBank/DDBJ whole genome shotgun (WGS) entry which is preliminary data.</text>
</comment>
<dbReference type="InterPro" id="IPR035104">
    <property type="entry name" value="Ribosomal_protein_S1-like"/>
</dbReference>
<dbReference type="GO" id="GO:0003735">
    <property type="term" value="F:structural constituent of ribosome"/>
    <property type="evidence" value="ECO:0007669"/>
    <property type="project" value="TreeGrafter"/>
</dbReference>
<evidence type="ECO:0000256" key="1">
    <source>
        <dbReference type="ARBA" id="ARBA00006767"/>
    </source>
</evidence>
<protein>
    <submittedName>
        <fullName evidence="6">30S ribosomal protein S1</fullName>
    </submittedName>
</protein>
<dbReference type="PROSITE" id="PS50126">
    <property type="entry name" value="S1"/>
    <property type="match status" value="3"/>
</dbReference>
<dbReference type="CDD" id="cd05687">
    <property type="entry name" value="S1_RPS1_repeat_ec1_hs1"/>
    <property type="match status" value="1"/>
</dbReference>
<dbReference type="GO" id="GO:0003729">
    <property type="term" value="F:mRNA binding"/>
    <property type="evidence" value="ECO:0007669"/>
    <property type="project" value="UniProtKB-ARBA"/>
</dbReference>
<dbReference type="CDD" id="cd04465">
    <property type="entry name" value="S1_RPS1_repeat_ec2_hs2"/>
    <property type="match status" value="1"/>
</dbReference>
<dbReference type="InterPro" id="IPR012340">
    <property type="entry name" value="NA-bd_OB-fold"/>
</dbReference>
<dbReference type="Gene3D" id="2.40.50.140">
    <property type="entry name" value="Nucleic acid-binding proteins"/>
    <property type="match status" value="3"/>
</dbReference>
<dbReference type="EMBL" id="VRMN01000001">
    <property type="protein sequence ID" value="KAA8499885.1"/>
    <property type="molecule type" value="Genomic_DNA"/>
</dbReference>
<evidence type="ECO:0000256" key="4">
    <source>
        <dbReference type="ARBA" id="ARBA00025453"/>
    </source>
</evidence>
<keyword evidence="3" id="KW-0687">Ribonucleoprotein</keyword>
<dbReference type="Proteomes" id="UP000324585">
    <property type="component" value="Unassembled WGS sequence"/>
</dbReference>
<dbReference type="GO" id="GO:0005737">
    <property type="term" value="C:cytoplasm"/>
    <property type="evidence" value="ECO:0007669"/>
    <property type="project" value="UniProtKB-ARBA"/>
</dbReference>
<evidence type="ECO:0000313" key="7">
    <source>
        <dbReference type="Proteomes" id="UP000324585"/>
    </source>
</evidence>
<dbReference type="SUPFAM" id="SSF50249">
    <property type="entry name" value="Nucleic acid-binding proteins"/>
    <property type="match status" value="3"/>
</dbReference>
<comment type="function">
    <text evidence="4">Associates with the EF-Tu.GDP complex and induces the exchange of GDP to GTP. It remains bound to the aminoacyl-tRNA.EF-Tu.GTP complex up to the GTP hydrolysis stage on the ribosome.</text>
</comment>
<feature type="domain" description="S1 motif" evidence="5">
    <location>
        <begin position="170"/>
        <end position="235"/>
    </location>
</feature>
<dbReference type="GO" id="GO:1990904">
    <property type="term" value="C:ribonucleoprotein complex"/>
    <property type="evidence" value="ECO:0007669"/>
    <property type="project" value="UniProtKB-KW"/>
</dbReference>
<dbReference type="Pfam" id="PF00575">
    <property type="entry name" value="S1"/>
    <property type="match status" value="3"/>
</dbReference>
<comment type="similarity">
    <text evidence="1">Belongs to the bacterial ribosomal protein bS1 family.</text>
</comment>
<dbReference type="PANTHER" id="PTHR10724:SF7">
    <property type="entry name" value="SMALL RIBOSOMAL SUBUNIT PROTEIN BS1C"/>
    <property type="match status" value="1"/>
</dbReference>
<gene>
    <name evidence="6" type="ORF">FVE85_7470</name>
</gene>
<sequence length="383" mass="41779">MEGVAFVNGALQGQPLRQAAVLTSRKDAGACALRMVAAPAAAATKFDKMRLKFGVRTPKTQHESGFSYDEFESQMVNYDVKIGMGDLVQGTVVQIDSKGAFVDIGAKASAFLPEEELSIVGAERVEDFIEPGEQREFEVCSTEDVNGQLTVSLKKIEFRRCWERLAQLQAEDITTFATVESVNRGGAMVRVENLRGFIPGSHLGMANNQDIVGTNLPLKFIEVDPEKGRVVLSHRRAIVQSQMTDIETGAVVEGIVRGVKPYGIFVDVNGLTGLIHISQISHDRVDNPENVISVNSKVKCMVISQDKEKGRISLSTKTLEPEPGDMLKSPDAVYDRAEEMAEKYHKRLEEERKAAADVADDIVSSLDIANIDDLPIASGSAVN</sequence>
<keyword evidence="2 6" id="KW-0689">Ribosomal protein</keyword>
<dbReference type="OMA" id="YDYHFSP"/>
<accession>A0A5J4Z972</accession>
<dbReference type="InterPro" id="IPR003029">
    <property type="entry name" value="S1_domain"/>
</dbReference>
<organism evidence="6 7">
    <name type="scientific">Porphyridium purpureum</name>
    <name type="common">Red alga</name>
    <name type="synonym">Porphyridium cruentum</name>
    <dbReference type="NCBI Taxonomy" id="35688"/>
    <lineage>
        <taxon>Eukaryota</taxon>
        <taxon>Rhodophyta</taxon>
        <taxon>Bangiophyceae</taxon>
        <taxon>Porphyridiales</taxon>
        <taxon>Porphyridiaceae</taxon>
        <taxon>Porphyridium</taxon>
    </lineage>
</organism>
<dbReference type="InterPro" id="IPR050437">
    <property type="entry name" value="Ribos_protein_bS1-like"/>
</dbReference>
<name>A0A5J4Z972_PORPP</name>
<dbReference type="GO" id="GO:0006412">
    <property type="term" value="P:translation"/>
    <property type="evidence" value="ECO:0007669"/>
    <property type="project" value="TreeGrafter"/>
</dbReference>
<dbReference type="OrthoDB" id="412781at2759"/>
<evidence type="ECO:0000256" key="3">
    <source>
        <dbReference type="ARBA" id="ARBA00023274"/>
    </source>
</evidence>
<evidence type="ECO:0000259" key="5">
    <source>
        <dbReference type="PROSITE" id="PS50126"/>
    </source>
</evidence>
<dbReference type="AlphaFoldDB" id="A0A5J4Z972"/>
<dbReference type="FunFam" id="2.40.50.140:FF:000051">
    <property type="entry name" value="RNA-binding transcriptional accessory protein"/>
    <property type="match status" value="1"/>
</dbReference>
<dbReference type="SMART" id="SM00316">
    <property type="entry name" value="S1"/>
    <property type="match status" value="3"/>
</dbReference>
<evidence type="ECO:0000256" key="2">
    <source>
        <dbReference type="ARBA" id="ARBA00022980"/>
    </source>
</evidence>
<evidence type="ECO:0000313" key="6">
    <source>
        <dbReference type="EMBL" id="KAA8499885.1"/>
    </source>
</evidence>
<dbReference type="PANTHER" id="PTHR10724">
    <property type="entry name" value="30S RIBOSOMAL PROTEIN S1"/>
    <property type="match status" value="1"/>
</dbReference>
<keyword evidence="7" id="KW-1185">Reference proteome</keyword>